<feature type="transmembrane region" description="Helical" evidence="1">
    <location>
        <begin position="31"/>
        <end position="48"/>
    </location>
</feature>
<proteinExistence type="predicted"/>
<keyword evidence="1" id="KW-0472">Membrane</keyword>
<sequence length="59" mass="6290">MGVELIFRIAGIGLVVAIIVTVLKQSGRDEVATLVALTGLIIVLILVIDELVTLFDSVR</sequence>
<dbReference type="AlphaFoldDB" id="A0A645J972"/>
<dbReference type="NCBIfam" id="TIGR02848">
    <property type="entry name" value="spore_III_AC"/>
    <property type="match status" value="1"/>
</dbReference>
<gene>
    <name evidence="2" type="ORF">SDC9_207699</name>
</gene>
<comment type="caution">
    <text evidence="2">The sequence shown here is derived from an EMBL/GenBank/DDBJ whole genome shotgun (WGS) entry which is preliminary data.</text>
</comment>
<dbReference type="EMBL" id="VSSQ01134629">
    <property type="protein sequence ID" value="MPN59976.1"/>
    <property type="molecule type" value="Genomic_DNA"/>
</dbReference>
<dbReference type="InterPro" id="IPR009570">
    <property type="entry name" value="Spore_III_AC"/>
</dbReference>
<evidence type="ECO:0000313" key="2">
    <source>
        <dbReference type="EMBL" id="MPN59976.1"/>
    </source>
</evidence>
<organism evidence="2">
    <name type="scientific">bioreactor metagenome</name>
    <dbReference type="NCBI Taxonomy" id="1076179"/>
    <lineage>
        <taxon>unclassified sequences</taxon>
        <taxon>metagenomes</taxon>
        <taxon>ecological metagenomes</taxon>
    </lineage>
</organism>
<name>A0A645J972_9ZZZZ</name>
<protein>
    <recommendedName>
        <fullName evidence="3">Stage III sporulation protein AC</fullName>
    </recommendedName>
</protein>
<reference evidence="2" key="1">
    <citation type="submission" date="2019-08" db="EMBL/GenBank/DDBJ databases">
        <authorList>
            <person name="Kucharzyk K."/>
            <person name="Murdoch R.W."/>
            <person name="Higgins S."/>
            <person name="Loffler F."/>
        </authorList>
    </citation>
    <scope>NUCLEOTIDE SEQUENCE</scope>
</reference>
<keyword evidence="1" id="KW-0812">Transmembrane</keyword>
<dbReference type="InterPro" id="IPR025664">
    <property type="entry name" value="Spore_III_AC/AD"/>
</dbReference>
<accession>A0A645J972</accession>
<evidence type="ECO:0008006" key="3">
    <source>
        <dbReference type="Google" id="ProtNLM"/>
    </source>
</evidence>
<feature type="transmembrane region" description="Helical" evidence="1">
    <location>
        <begin position="6"/>
        <end position="24"/>
    </location>
</feature>
<keyword evidence="1" id="KW-1133">Transmembrane helix</keyword>
<evidence type="ECO:0000256" key="1">
    <source>
        <dbReference type="SAM" id="Phobius"/>
    </source>
</evidence>
<dbReference type="Pfam" id="PF06686">
    <property type="entry name" value="SpoIIIAC"/>
    <property type="match status" value="1"/>
</dbReference>